<dbReference type="RefSeq" id="WP_269966539.1">
    <property type="nucleotide sequence ID" value="NZ_JAKMUZ010000024.1"/>
</dbReference>
<comment type="caution">
    <text evidence="2">The sequence shown here is derived from an EMBL/GenBank/DDBJ whole genome shotgun (WGS) entry which is preliminary data.</text>
</comment>
<feature type="compositionally biased region" description="Basic and acidic residues" evidence="1">
    <location>
        <begin position="171"/>
        <end position="207"/>
    </location>
</feature>
<evidence type="ECO:0000313" key="3">
    <source>
        <dbReference type="Proteomes" id="UP001146439"/>
    </source>
</evidence>
<reference evidence="2" key="1">
    <citation type="submission" date="2022-02" db="EMBL/GenBank/DDBJ databases">
        <title>Corynebacterium sp. from urogenital microbiome.</title>
        <authorList>
            <person name="Cappelli E.A."/>
            <person name="Ribeiro T.G."/>
            <person name="Peixe L."/>
        </authorList>
    </citation>
    <scope>NUCLEOTIDE SEQUENCE</scope>
    <source>
        <strain evidence="2">C21Ua_68</strain>
    </source>
</reference>
<evidence type="ECO:0000256" key="1">
    <source>
        <dbReference type="SAM" id="MobiDB-lite"/>
    </source>
</evidence>
<protein>
    <submittedName>
        <fullName evidence="2">Uncharacterized protein</fullName>
    </submittedName>
</protein>
<feature type="region of interest" description="Disordered" evidence="1">
    <location>
        <begin position="171"/>
        <end position="232"/>
    </location>
</feature>
<gene>
    <name evidence="2" type="ORF">L8V22_10840</name>
</gene>
<dbReference type="Proteomes" id="UP001146439">
    <property type="component" value="Unassembled WGS sequence"/>
</dbReference>
<dbReference type="EMBL" id="JAKMUZ010000024">
    <property type="protein sequence ID" value="MCZ9297039.1"/>
    <property type="molecule type" value="Genomic_DNA"/>
</dbReference>
<proteinExistence type="predicted"/>
<organism evidence="2 3">
    <name type="scientific">Corynebacterium yonathiae</name>
    <dbReference type="NCBI Taxonomy" id="2913504"/>
    <lineage>
        <taxon>Bacteria</taxon>
        <taxon>Bacillati</taxon>
        <taxon>Actinomycetota</taxon>
        <taxon>Actinomycetes</taxon>
        <taxon>Mycobacteriales</taxon>
        <taxon>Corynebacteriaceae</taxon>
        <taxon>Corynebacterium</taxon>
    </lineage>
</organism>
<accession>A0A9X3LZW5</accession>
<name>A0A9X3LZW5_9CORY</name>
<sequence>MSARLILEDEPGAWVEFTCGGVRYRARRDPMFLGFEDLGQLLENPRILWRLYDESSRVKSMTAAMLSGGLSGQLKAYLEACGLSIFKLALAAHAVEDIDLLEVDLLRIGIDVRDWLDPDGPLSTRRVVALYQDLLERPESRVGAKRMDIKPADKAALAVSLFQTSQMDKGFEHPFLKSPKDLEKEAEQARIAAEKRERMGQDRRRVLSDGSSRSFKSSQAESLRMLQELNPT</sequence>
<dbReference type="AlphaFoldDB" id="A0A9X3LZW5"/>
<feature type="compositionally biased region" description="Polar residues" evidence="1">
    <location>
        <begin position="209"/>
        <end position="221"/>
    </location>
</feature>
<evidence type="ECO:0000313" key="2">
    <source>
        <dbReference type="EMBL" id="MCZ9297039.1"/>
    </source>
</evidence>